<comment type="caution">
    <text evidence="1">The sequence shown here is derived from an EMBL/GenBank/DDBJ whole genome shotgun (WGS) entry which is preliminary data.</text>
</comment>
<organism evidence="1">
    <name type="scientific">marine sediment metagenome</name>
    <dbReference type="NCBI Taxonomy" id="412755"/>
    <lineage>
        <taxon>unclassified sequences</taxon>
        <taxon>metagenomes</taxon>
        <taxon>ecological metagenomes</taxon>
    </lineage>
</organism>
<sequence>MKTIIGATNEEWCLKNDVEKEIEKAYKEGWYDGESWYDGGDGECYGEFEQDWKESKTFKNLTGK</sequence>
<dbReference type="AlphaFoldDB" id="A0A0F9JGJ1"/>
<evidence type="ECO:0000313" key="1">
    <source>
        <dbReference type="EMBL" id="KKM68713.1"/>
    </source>
</evidence>
<accession>A0A0F9JGJ1</accession>
<name>A0A0F9JGJ1_9ZZZZ</name>
<dbReference type="EMBL" id="LAZR01010120">
    <property type="protein sequence ID" value="KKM68713.1"/>
    <property type="molecule type" value="Genomic_DNA"/>
</dbReference>
<reference evidence="1" key="1">
    <citation type="journal article" date="2015" name="Nature">
        <title>Complex archaea that bridge the gap between prokaryotes and eukaryotes.</title>
        <authorList>
            <person name="Spang A."/>
            <person name="Saw J.H."/>
            <person name="Jorgensen S.L."/>
            <person name="Zaremba-Niedzwiedzka K."/>
            <person name="Martijn J."/>
            <person name="Lind A.E."/>
            <person name="van Eijk R."/>
            <person name="Schleper C."/>
            <person name="Guy L."/>
            <person name="Ettema T.J."/>
        </authorList>
    </citation>
    <scope>NUCLEOTIDE SEQUENCE</scope>
</reference>
<gene>
    <name evidence="1" type="ORF">LCGC14_1458120</name>
</gene>
<proteinExistence type="predicted"/>
<protein>
    <submittedName>
        <fullName evidence="1">Uncharacterized protein</fullName>
    </submittedName>
</protein>